<accession>A0ABV2AFF1</accession>
<dbReference type="InterPro" id="IPR033469">
    <property type="entry name" value="CYTH-like_dom_sf"/>
</dbReference>
<sequence>MLLNFKNPHSGNVLKHLEKLVHIWKSDDKYELEVKHYYLKSGEKNDFRFVNGTTKKNAEYLKNAFNNAKNELNVLKQIVSSDKFFTETTRKNAKSSIRKSTNEITKEETIIRKTRIEDLDANFWLDGNHLSNLRFSLSKEELLPKLPENLRESVYTRKKKREILEIEEILSLELTEIVANESKFEFEIELIKSQKSLKTSSTFLAQMMIAKIVETFSRQPMIRATLSLTKDNLFKMETVNLVIRKSYRGDNYNLYCSSEQNSEKLLKVTEGGIELCESLEEKIKLYPSNKKICGKFYYNLIEGKWKIMHLLSERSRITDLSELFEIMERRVAY</sequence>
<gene>
    <name evidence="1" type="ORF">MHBO_000359</name>
</gene>
<dbReference type="SUPFAM" id="SSF55154">
    <property type="entry name" value="CYTH-like phosphatases"/>
    <property type="match status" value="1"/>
</dbReference>
<comment type="caution">
    <text evidence="1">The sequence shown here is derived from an EMBL/GenBank/DDBJ whole genome shotgun (WGS) entry which is preliminary data.</text>
</comment>
<name>A0ABV2AFF1_9EUKA</name>
<reference evidence="1 2" key="1">
    <citation type="journal article" date="2024" name="BMC Biol.">
        <title>Comparative genomics of Ascetosporea gives new insight into the evolutionary basis for animal parasitism in Rhizaria.</title>
        <authorList>
            <person name="Hiltunen Thoren M."/>
            <person name="Onut-Brannstrom I."/>
            <person name="Alfjorden A."/>
            <person name="Peckova H."/>
            <person name="Swords F."/>
            <person name="Hooper C."/>
            <person name="Holzer A.S."/>
            <person name="Bass D."/>
            <person name="Burki F."/>
        </authorList>
    </citation>
    <scope>NUCLEOTIDE SEQUENCE [LARGE SCALE GENOMIC DNA]</scope>
    <source>
        <strain evidence="1">20-A016</strain>
    </source>
</reference>
<organism evidence="1 2">
    <name type="scientific">Bonamia ostreae</name>
    <dbReference type="NCBI Taxonomy" id="126728"/>
    <lineage>
        <taxon>Eukaryota</taxon>
        <taxon>Sar</taxon>
        <taxon>Rhizaria</taxon>
        <taxon>Endomyxa</taxon>
        <taxon>Ascetosporea</taxon>
        <taxon>Haplosporida</taxon>
        <taxon>Bonamia</taxon>
    </lineage>
</organism>
<keyword evidence="2" id="KW-1185">Reference proteome</keyword>
<evidence type="ECO:0000313" key="2">
    <source>
        <dbReference type="Proteomes" id="UP001439008"/>
    </source>
</evidence>
<evidence type="ECO:0000313" key="1">
    <source>
        <dbReference type="EMBL" id="MES1918388.1"/>
    </source>
</evidence>
<proteinExistence type="predicted"/>
<protein>
    <submittedName>
        <fullName evidence="1">Uncharacterized protein</fullName>
    </submittedName>
</protein>
<dbReference type="Proteomes" id="UP001439008">
    <property type="component" value="Unassembled WGS sequence"/>
</dbReference>
<dbReference type="EMBL" id="JBDODL010000052">
    <property type="protein sequence ID" value="MES1918388.1"/>
    <property type="molecule type" value="Genomic_DNA"/>
</dbReference>